<dbReference type="PROSITE" id="PS51718">
    <property type="entry name" value="G_DYNAMIN_2"/>
    <property type="match status" value="1"/>
</dbReference>
<dbReference type="SMART" id="SM00053">
    <property type="entry name" value="DYNc"/>
    <property type="match status" value="1"/>
</dbReference>
<dbReference type="InterPro" id="IPR030381">
    <property type="entry name" value="G_DYNAMIN_dom"/>
</dbReference>
<dbReference type="PANTHER" id="PTHR11566:SF21">
    <property type="entry name" value="DYNAMIN RELATED PROTEIN 1, ISOFORM A"/>
    <property type="match status" value="1"/>
</dbReference>
<dbReference type="InterPro" id="IPR001401">
    <property type="entry name" value="Dynamin_GTPase"/>
</dbReference>
<feature type="domain" description="Dynamin-type G" evidence="4">
    <location>
        <begin position="46"/>
        <end position="336"/>
    </location>
</feature>
<evidence type="ECO:0000313" key="6">
    <source>
        <dbReference type="Proteomes" id="UP000075230"/>
    </source>
</evidence>
<sequence length="547" mass="61594">MDTPPDKDWIALDLDRVGDGLGLQTSRTSDRLNQIDRIRANGVGDHISLPQLAVCGDQSAGKSSVLEGVTGIPFPRQDGLCTRFATEISLRHESGQQRATAMIIPHVTRTEEEKARLNAFRHEIHDFAELPGIIEEASALMGIRGFSADLNAPAFSADILRLELVGNTGVHLTIVDLPGLISVSEKEEDVKLVRDLVDSYLENSRTIVLAVVPASSDIDTQGIIQRARHFDKAGCRTVGIITKPDLINSGTEARVARVAKNLDGTKLNLGFFLLKNPTPAQLDQGMTLAERRKAELEFFSTGPWKSQGIDPSRIVIDNLRIFLQELLDRHIERELPKVRQDVRRLLYEINEELNELDMKVRESVSKVIDATLEMDIRHAHEELETLLDDEKRQPITYNHYYTDNIQKSRQKHSRKQLQESIDSAIEGEWNGRFHFQNSSDEVRRLVTALQDRVVVNMTEQACIEARNDLAAYYKVAMKLFVDNVCRQVIERHILARLPGIFDPVSVSAYEDEALLDLALESANTRHRRAEALQLQEALEKSLRDLGN</sequence>
<dbReference type="GO" id="GO:0016020">
    <property type="term" value="C:membrane"/>
    <property type="evidence" value="ECO:0007669"/>
    <property type="project" value="TreeGrafter"/>
</dbReference>
<protein>
    <submittedName>
        <fullName evidence="5">Dynamin family protein</fullName>
    </submittedName>
</protein>
<dbReference type="GO" id="GO:0008017">
    <property type="term" value="F:microtubule binding"/>
    <property type="evidence" value="ECO:0007669"/>
    <property type="project" value="TreeGrafter"/>
</dbReference>
<dbReference type="InterPro" id="IPR045063">
    <property type="entry name" value="Dynamin_N"/>
</dbReference>
<dbReference type="InterPro" id="IPR022812">
    <property type="entry name" value="Dynamin"/>
</dbReference>
<dbReference type="VEuPathDB" id="FungiDB:ASPFODRAFT_60190"/>
<feature type="domain" description="GED" evidence="3">
    <location>
        <begin position="462"/>
        <end position="547"/>
    </location>
</feature>
<dbReference type="GO" id="GO:0005739">
    <property type="term" value="C:mitochondrion"/>
    <property type="evidence" value="ECO:0007669"/>
    <property type="project" value="TreeGrafter"/>
</dbReference>
<dbReference type="PANTHER" id="PTHR11566">
    <property type="entry name" value="DYNAMIN"/>
    <property type="match status" value="1"/>
</dbReference>
<evidence type="ECO:0000313" key="5">
    <source>
        <dbReference type="EMBL" id="GAT21859.1"/>
    </source>
</evidence>
<gene>
    <name evidence="5" type="ORF">RIB2604_01200070</name>
</gene>
<dbReference type="Pfam" id="PF01031">
    <property type="entry name" value="Dynamin_M"/>
    <property type="match status" value="1"/>
</dbReference>
<dbReference type="Gene3D" id="3.40.50.300">
    <property type="entry name" value="P-loop containing nucleotide triphosphate hydrolases"/>
    <property type="match status" value="1"/>
</dbReference>
<reference evidence="5 6" key="1">
    <citation type="journal article" date="2016" name="DNA Res.">
        <title>Genome sequence of Aspergillus luchuensis NBRC 4314.</title>
        <authorList>
            <person name="Yamada O."/>
            <person name="Machida M."/>
            <person name="Hosoyama A."/>
            <person name="Goto M."/>
            <person name="Takahashi T."/>
            <person name="Futagami T."/>
            <person name="Yamagata Y."/>
            <person name="Takeuchi M."/>
            <person name="Kobayashi T."/>
            <person name="Koike H."/>
            <person name="Abe K."/>
            <person name="Asai K."/>
            <person name="Arita M."/>
            <person name="Fujita N."/>
            <person name="Fukuda K."/>
            <person name="Higa K."/>
            <person name="Horikawa H."/>
            <person name="Ishikawa T."/>
            <person name="Jinno K."/>
            <person name="Kato Y."/>
            <person name="Kirimura K."/>
            <person name="Mizutani O."/>
            <person name="Nakasone K."/>
            <person name="Sano M."/>
            <person name="Shiraishi Y."/>
            <person name="Tsukahara M."/>
            <person name="Gomi K."/>
        </authorList>
    </citation>
    <scope>NUCLEOTIDE SEQUENCE [LARGE SCALE GENOMIC DNA]</scope>
    <source>
        <strain evidence="5 6">RIB 2604</strain>
    </source>
</reference>
<organism evidence="5 6">
    <name type="scientific">Aspergillus kawachii</name>
    <name type="common">White koji mold</name>
    <name type="synonym">Aspergillus awamori var. kawachi</name>
    <dbReference type="NCBI Taxonomy" id="1069201"/>
    <lineage>
        <taxon>Eukaryota</taxon>
        <taxon>Fungi</taxon>
        <taxon>Dikarya</taxon>
        <taxon>Ascomycota</taxon>
        <taxon>Pezizomycotina</taxon>
        <taxon>Eurotiomycetes</taxon>
        <taxon>Eurotiomycetidae</taxon>
        <taxon>Eurotiales</taxon>
        <taxon>Aspergillaceae</taxon>
        <taxon>Aspergillus</taxon>
        <taxon>Aspergillus subgen. Circumdati</taxon>
    </lineage>
</organism>
<dbReference type="GO" id="GO:0006897">
    <property type="term" value="P:endocytosis"/>
    <property type="evidence" value="ECO:0007669"/>
    <property type="project" value="TreeGrafter"/>
</dbReference>
<dbReference type="InterPro" id="IPR020850">
    <property type="entry name" value="GED_dom"/>
</dbReference>
<evidence type="ECO:0000256" key="2">
    <source>
        <dbReference type="ARBA" id="ARBA00023134"/>
    </source>
</evidence>
<dbReference type="FunFam" id="3.40.50.300:FF:001425">
    <property type="entry name" value="Dynamin GTPase, putative"/>
    <property type="match status" value="1"/>
</dbReference>
<dbReference type="AlphaFoldDB" id="A0A146F7X5"/>
<accession>A0A146F7X5</accession>
<dbReference type="CDD" id="cd08771">
    <property type="entry name" value="DLP_1"/>
    <property type="match status" value="1"/>
</dbReference>
<comment type="caution">
    <text evidence="5">The sequence shown here is derived from an EMBL/GenBank/DDBJ whole genome shotgun (WGS) entry which is preliminary data.</text>
</comment>
<reference evidence="6" key="2">
    <citation type="submission" date="2016-02" db="EMBL/GenBank/DDBJ databases">
        <title>Genome sequencing of Aspergillus luchuensis NBRC 4314.</title>
        <authorList>
            <person name="Yamada O."/>
        </authorList>
    </citation>
    <scope>NUCLEOTIDE SEQUENCE [LARGE SCALE GENOMIC DNA]</scope>
    <source>
        <strain evidence="6">RIB 2604</strain>
    </source>
</reference>
<dbReference type="Proteomes" id="UP000075230">
    <property type="component" value="Unassembled WGS sequence"/>
</dbReference>
<keyword evidence="1" id="KW-0547">Nucleotide-binding</keyword>
<dbReference type="GO" id="GO:0005525">
    <property type="term" value="F:GTP binding"/>
    <property type="evidence" value="ECO:0007669"/>
    <property type="project" value="InterPro"/>
</dbReference>
<evidence type="ECO:0000259" key="3">
    <source>
        <dbReference type="PROSITE" id="PS51388"/>
    </source>
</evidence>
<dbReference type="Pfam" id="PF00350">
    <property type="entry name" value="Dynamin_N"/>
    <property type="match status" value="1"/>
</dbReference>
<dbReference type="VEuPathDB" id="FungiDB:ASPFODRAFT_140977"/>
<dbReference type="GO" id="GO:0003924">
    <property type="term" value="F:GTPase activity"/>
    <property type="evidence" value="ECO:0007669"/>
    <property type="project" value="InterPro"/>
</dbReference>
<dbReference type="InterPro" id="IPR000375">
    <property type="entry name" value="Dynamin_stalk"/>
</dbReference>
<dbReference type="GO" id="GO:0016559">
    <property type="term" value="P:peroxisome fission"/>
    <property type="evidence" value="ECO:0007669"/>
    <property type="project" value="TreeGrafter"/>
</dbReference>
<keyword evidence="2" id="KW-0342">GTP-binding</keyword>
<dbReference type="PRINTS" id="PR00195">
    <property type="entry name" value="DYNAMIN"/>
</dbReference>
<dbReference type="EMBL" id="BCWF01000012">
    <property type="protein sequence ID" value="GAT21859.1"/>
    <property type="molecule type" value="Genomic_DNA"/>
</dbReference>
<dbReference type="GO" id="GO:0048312">
    <property type="term" value="P:intracellular distribution of mitochondria"/>
    <property type="evidence" value="ECO:0007669"/>
    <property type="project" value="TreeGrafter"/>
</dbReference>
<dbReference type="SUPFAM" id="SSF52540">
    <property type="entry name" value="P-loop containing nucleoside triphosphate hydrolases"/>
    <property type="match status" value="1"/>
</dbReference>
<name>A0A146F7X5_ASPKA</name>
<proteinExistence type="predicted"/>
<dbReference type="GO" id="GO:0005874">
    <property type="term" value="C:microtubule"/>
    <property type="evidence" value="ECO:0007669"/>
    <property type="project" value="TreeGrafter"/>
</dbReference>
<evidence type="ECO:0000259" key="4">
    <source>
        <dbReference type="PROSITE" id="PS51718"/>
    </source>
</evidence>
<evidence type="ECO:0000256" key="1">
    <source>
        <dbReference type="ARBA" id="ARBA00022741"/>
    </source>
</evidence>
<dbReference type="InterPro" id="IPR027417">
    <property type="entry name" value="P-loop_NTPase"/>
</dbReference>
<dbReference type="GO" id="GO:0000266">
    <property type="term" value="P:mitochondrial fission"/>
    <property type="evidence" value="ECO:0007669"/>
    <property type="project" value="TreeGrafter"/>
</dbReference>
<dbReference type="PROSITE" id="PS51388">
    <property type="entry name" value="GED"/>
    <property type="match status" value="1"/>
</dbReference>